<protein>
    <submittedName>
        <fullName evidence="2">Uncharacterized protein</fullName>
    </submittedName>
</protein>
<dbReference type="AlphaFoldDB" id="W2UL70"/>
<dbReference type="Proteomes" id="UP000018850">
    <property type="component" value="Unassembled WGS sequence"/>
</dbReference>
<evidence type="ECO:0000313" key="2">
    <source>
        <dbReference type="EMBL" id="ETN94910.1"/>
    </source>
</evidence>
<organism evidence="2 3">
    <name type="scientific">Zhouia amylolytica AD3</name>
    <dbReference type="NCBI Taxonomy" id="1286632"/>
    <lineage>
        <taxon>Bacteria</taxon>
        <taxon>Pseudomonadati</taxon>
        <taxon>Bacteroidota</taxon>
        <taxon>Flavobacteriia</taxon>
        <taxon>Flavobacteriales</taxon>
        <taxon>Flavobacteriaceae</taxon>
        <taxon>Zhouia</taxon>
    </lineage>
</organism>
<comment type="caution">
    <text evidence="2">The sequence shown here is derived from an EMBL/GenBank/DDBJ whole genome shotgun (WGS) entry which is preliminary data.</text>
</comment>
<feature type="region of interest" description="Disordered" evidence="1">
    <location>
        <begin position="1"/>
        <end position="39"/>
    </location>
</feature>
<dbReference type="EMBL" id="AYXY01000022">
    <property type="protein sequence ID" value="ETN94910.1"/>
    <property type="molecule type" value="Genomic_DNA"/>
</dbReference>
<accession>W2UL70</accession>
<reference evidence="3" key="1">
    <citation type="submission" date="2013-11" db="EMBL/GenBank/DDBJ databases">
        <title>Draft genome sequence from a member of Zhouia, isolated tidal flat.</title>
        <authorList>
            <person name="Jin H."/>
            <person name="Jeon C.O."/>
        </authorList>
    </citation>
    <scope>NUCLEOTIDE SEQUENCE [LARGE SCALE GENOMIC DNA]</scope>
    <source>
        <strain evidence="3">AD3</strain>
    </source>
</reference>
<keyword evidence="3" id="KW-1185">Reference proteome</keyword>
<sequence length="39" mass="4951">MNKYNRKKEPLFVNTDQKKDKRNHRKPPWKDYFNEITIE</sequence>
<evidence type="ECO:0000256" key="1">
    <source>
        <dbReference type="SAM" id="MobiDB-lite"/>
    </source>
</evidence>
<reference evidence="2 3" key="2">
    <citation type="journal article" date="2016" name="Genome Announc.">
        <title>Draft Genome Sequence of Zhouia amylolytica AD3, Isolated from Tidal Flat Sediment.</title>
        <authorList>
            <person name="Jia B."/>
            <person name="Jin H.M."/>
            <person name="Lee H.J."/>
            <person name="Jeon C.O."/>
        </authorList>
    </citation>
    <scope>NUCLEOTIDE SEQUENCE [LARGE SCALE GENOMIC DNA]</scope>
    <source>
        <strain evidence="2 3">AD3</strain>
    </source>
</reference>
<name>W2UL70_9FLAO</name>
<proteinExistence type="predicted"/>
<gene>
    <name evidence="2" type="ORF">P278_20680</name>
</gene>
<evidence type="ECO:0000313" key="3">
    <source>
        <dbReference type="Proteomes" id="UP000018850"/>
    </source>
</evidence>